<keyword evidence="1" id="KW-0732">Signal</keyword>
<proteinExistence type="predicted"/>
<dbReference type="Proteomes" id="UP000730739">
    <property type="component" value="Unassembled WGS sequence"/>
</dbReference>
<feature type="chain" id="PRO_5046110784" description="Lipoprotein" evidence="1">
    <location>
        <begin position="33"/>
        <end position="96"/>
    </location>
</feature>
<feature type="signal peptide" evidence="1">
    <location>
        <begin position="1"/>
        <end position="32"/>
    </location>
</feature>
<evidence type="ECO:0008006" key="4">
    <source>
        <dbReference type="Google" id="ProtNLM"/>
    </source>
</evidence>
<sequence length="96" mass="10413">MTSKTKTSTQALNAAFLVSLLLLLAGCATTKAIPVKEIVERRVEVPKSLLTCADEPVAGTVWITQKDVGRYMVKLADAGEDCRLKLAAVKRLIDVR</sequence>
<organism evidence="2 3">
    <name type="scientific">Sinorhizobium kostiense</name>
    <dbReference type="NCBI Taxonomy" id="76747"/>
    <lineage>
        <taxon>Bacteria</taxon>
        <taxon>Pseudomonadati</taxon>
        <taxon>Pseudomonadota</taxon>
        <taxon>Alphaproteobacteria</taxon>
        <taxon>Hyphomicrobiales</taxon>
        <taxon>Rhizobiaceae</taxon>
        <taxon>Sinorhizobium/Ensifer group</taxon>
        <taxon>Sinorhizobium</taxon>
    </lineage>
</organism>
<dbReference type="EMBL" id="JAGILA010000002">
    <property type="protein sequence ID" value="MBP2235351.1"/>
    <property type="molecule type" value="Genomic_DNA"/>
</dbReference>
<gene>
    <name evidence="2" type="ORF">J2Z31_001843</name>
</gene>
<accession>A0ABS4QXI2</accession>
<comment type="caution">
    <text evidence="2">The sequence shown here is derived from an EMBL/GenBank/DDBJ whole genome shotgun (WGS) entry which is preliminary data.</text>
</comment>
<name>A0ABS4QXI2_9HYPH</name>
<dbReference type="PROSITE" id="PS51257">
    <property type="entry name" value="PROKAR_LIPOPROTEIN"/>
    <property type="match status" value="1"/>
</dbReference>
<dbReference type="RefSeq" id="WP_209601565.1">
    <property type="nucleotide sequence ID" value="NZ_JAGILA010000002.1"/>
</dbReference>
<reference evidence="2 3" key="1">
    <citation type="submission" date="2021-03" db="EMBL/GenBank/DDBJ databases">
        <title>Genomic Encyclopedia of Type Strains, Phase IV (KMG-IV): sequencing the most valuable type-strain genomes for metagenomic binning, comparative biology and taxonomic classification.</title>
        <authorList>
            <person name="Goeker M."/>
        </authorList>
    </citation>
    <scope>NUCLEOTIDE SEQUENCE [LARGE SCALE GENOMIC DNA]</scope>
    <source>
        <strain evidence="2 3">DSM 13372</strain>
    </source>
</reference>
<keyword evidence="3" id="KW-1185">Reference proteome</keyword>
<evidence type="ECO:0000313" key="2">
    <source>
        <dbReference type="EMBL" id="MBP2235351.1"/>
    </source>
</evidence>
<evidence type="ECO:0000313" key="3">
    <source>
        <dbReference type="Proteomes" id="UP000730739"/>
    </source>
</evidence>
<protein>
    <recommendedName>
        <fullName evidence="4">Lipoprotein</fullName>
    </recommendedName>
</protein>
<evidence type="ECO:0000256" key="1">
    <source>
        <dbReference type="SAM" id="SignalP"/>
    </source>
</evidence>